<organism evidence="1 2">
    <name type="scientific">Litomosoides sigmodontis</name>
    <name type="common">Filarial nematode worm</name>
    <dbReference type="NCBI Taxonomy" id="42156"/>
    <lineage>
        <taxon>Eukaryota</taxon>
        <taxon>Metazoa</taxon>
        <taxon>Ecdysozoa</taxon>
        <taxon>Nematoda</taxon>
        <taxon>Chromadorea</taxon>
        <taxon>Rhabditida</taxon>
        <taxon>Spirurina</taxon>
        <taxon>Spiruromorpha</taxon>
        <taxon>Filarioidea</taxon>
        <taxon>Onchocercidae</taxon>
        <taxon>Litomosoides</taxon>
    </lineage>
</organism>
<evidence type="ECO:0000313" key="2">
    <source>
        <dbReference type="Proteomes" id="UP000277928"/>
    </source>
</evidence>
<name>A0A3P6SJS5_LITSI</name>
<gene>
    <name evidence="1" type="ORF">NLS_LOCUS924</name>
</gene>
<dbReference type="AlphaFoldDB" id="A0A3P6SJS5"/>
<proteinExistence type="predicted"/>
<dbReference type="EMBL" id="UYRX01000028">
    <property type="protein sequence ID" value="VDK69943.1"/>
    <property type="molecule type" value="Genomic_DNA"/>
</dbReference>
<keyword evidence="2" id="KW-1185">Reference proteome</keyword>
<protein>
    <submittedName>
        <fullName evidence="1">Uncharacterized protein</fullName>
    </submittedName>
</protein>
<sequence length="96" mass="10586">MAFIMSALGDETARKIVRDVVVGSKSKNRMGNVYRLGKPEGYSSTSLFLLATVVVYNTVIRDDDYSYCGIRQSSPSVIMSGNAKSNGQYWPMLNAH</sequence>
<accession>A0A3P6SJS5</accession>
<dbReference type="Proteomes" id="UP000277928">
    <property type="component" value="Unassembled WGS sequence"/>
</dbReference>
<reference evidence="1 2" key="1">
    <citation type="submission" date="2018-08" db="EMBL/GenBank/DDBJ databases">
        <authorList>
            <person name="Laetsch R D."/>
            <person name="Stevens L."/>
            <person name="Kumar S."/>
            <person name="Blaxter L. M."/>
        </authorList>
    </citation>
    <scope>NUCLEOTIDE SEQUENCE [LARGE SCALE GENOMIC DNA]</scope>
</reference>
<evidence type="ECO:0000313" key="1">
    <source>
        <dbReference type="EMBL" id="VDK69943.1"/>
    </source>
</evidence>